<comment type="subcellular location">
    <subcellularLocation>
        <location evidence="1">Membrane</location>
    </subcellularLocation>
</comment>
<dbReference type="Pfam" id="PF03669">
    <property type="entry name" value="ASTER"/>
    <property type="match status" value="1"/>
</dbReference>
<proteinExistence type="predicted"/>
<evidence type="ECO:0000313" key="7">
    <source>
        <dbReference type="EMBL" id="OON21230.1"/>
    </source>
</evidence>
<evidence type="ECO:0000259" key="6">
    <source>
        <dbReference type="Pfam" id="PF00076"/>
    </source>
</evidence>
<dbReference type="Gene3D" id="3.30.70.330">
    <property type="match status" value="1"/>
</dbReference>
<gene>
    <name evidence="7" type="ORF">X801_02872</name>
</gene>
<keyword evidence="8" id="KW-1185">Reference proteome</keyword>
<dbReference type="GO" id="GO:0003723">
    <property type="term" value="F:RNA binding"/>
    <property type="evidence" value="ECO:0007669"/>
    <property type="project" value="InterPro"/>
</dbReference>
<dbReference type="PANTHER" id="PTHR48037:SF1">
    <property type="entry name" value="RRM DOMAIN-CONTAINING PROTEIN"/>
    <property type="match status" value="1"/>
</dbReference>
<evidence type="ECO:0000313" key="8">
    <source>
        <dbReference type="Proteomes" id="UP000243686"/>
    </source>
</evidence>
<feature type="domain" description="RRM" evidence="6">
    <location>
        <begin position="92"/>
        <end position="130"/>
    </location>
</feature>
<evidence type="ECO:0000256" key="1">
    <source>
        <dbReference type="ARBA" id="ARBA00004370"/>
    </source>
</evidence>
<keyword evidence="3 5" id="KW-1133">Transmembrane helix</keyword>
<dbReference type="InterPro" id="IPR012677">
    <property type="entry name" value="Nucleotide-bd_a/b_plait_sf"/>
</dbReference>
<dbReference type="InterPro" id="IPR035979">
    <property type="entry name" value="RBD_domain_sf"/>
</dbReference>
<sequence length="151" mass="17017">MSSVVNTDPRRPKKLKRFVPLSSDATPLDQTIDYLNFFGMILSMCGLLFEVIHKRADDMLYAQPTTNAVTLEELPTVQLAPGSYNPVNKRVVYVGGLADQVDLPLLRAAFIPFGDIVSINMPMDYQTGKCQILHGARAHWITRKTSRVRFY</sequence>
<dbReference type="GO" id="GO:0045048">
    <property type="term" value="P:protein insertion into ER membrane"/>
    <property type="evidence" value="ECO:0007669"/>
    <property type="project" value="InterPro"/>
</dbReference>
<evidence type="ECO:0000256" key="3">
    <source>
        <dbReference type="ARBA" id="ARBA00022989"/>
    </source>
</evidence>
<dbReference type="EMBL" id="KV892221">
    <property type="protein sequence ID" value="OON21230.1"/>
    <property type="molecule type" value="Genomic_DNA"/>
</dbReference>
<dbReference type="InterPro" id="IPR005351">
    <property type="entry name" value="ASTER"/>
</dbReference>
<dbReference type="Proteomes" id="UP000243686">
    <property type="component" value="Unassembled WGS sequence"/>
</dbReference>
<evidence type="ECO:0000256" key="2">
    <source>
        <dbReference type="ARBA" id="ARBA00022692"/>
    </source>
</evidence>
<keyword evidence="2 5" id="KW-0812">Transmembrane</keyword>
<dbReference type="GO" id="GO:0005789">
    <property type="term" value="C:endoplasmic reticulum membrane"/>
    <property type="evidence" value="ECO:0007669"/>
    <property type="project" value="InterPro"/>
</dbReference>
<dbReference type="PANTHER" id="PTHR48037">
    <property type="entry name" value="ATPASE E1"/>
    <property type="match status" value="1"/>
</dbReference>
<accession>A0A1S8X3D3</accession>
<name>A0A1S8X3D3_OPIVI</name>
<keyword evidence="4 5" id="KW-0472">Membrane</keyword>
<protein>
    <recommendedName>
        <fullName evidence="6">RRM domain-containing protein</fullName>
    </recommendedName>
</protein>
<dbReference type="AlphaFoldDB" id="A0A1S8X3D3"/>
<dbReference type="Pfam" id="PF00076">
    <property type="entry name" value="RRM_1"/>
    <property type="match status" value="1"/>
</dbReference>
<feature type="transmembrane region" description="Helical" evidence="5">
    <location>
        <begin position="34"/>
        <end position="52"/>
    </location>
</feature>
<reference evidence="7 8" key="1">
    <citation type="submission" date="2015-03" db="EMBL/GenBank/DDBJ databases">
        <title>Draft genome of the nematode, Opisthorchis viverrini.</title>
        <authorList>
            <person name="Mitreva M."/>
        </authorList>
    </citation>
    <scope>NUCLEOTIDE SEQUENCE [LARGE SCALE GENOMIC DNA]</scope>
    <source>
        <strain evidence="7">Khon Kaen</strain>
    </source>
</reference>
<evidence type="ECO:0000256" key="4">
    <source>
        <dbReference type="ARBA" id="ARBA00023136"/>
    </source>
</evidence>
<dbReference type="InterPro" id="IPR000504">
    <property type="entry name" value="RRM_dom"/>
</dbReference>
<organism evidence="7 8">
    <name type="scientific">Opisthorchis viverrini</name>
    <name type="common">Southeast Asian liver fluke</name>
    <dbReference type="NCBI Taxonomy" id="6198"/>
    <lineage>
        <taxon>Eukaryota</taxon>
        <taxon>Metazoa</taxon>
        <taxon>Spiralia</taxon>
        <taxon>Lophotrochozoa</taxon>
        <taxon>Platyhelminthes</taxon>
        <taxon>Trematoda</taxon>
        <taxon>Digenea</taxon>
        <taxon>Opisthorchiida</taxon>
        <taxon>Opisthorchiata</taxon>
        <taxon>Opisthorchiidae</taxon>
        <taxon>Opisthorchis</taxon>
    </lineage>
</organism>
<dbReference type="SUPFAM" id="SSF54928">
    <property type="entry name" value="RNA-binding domain, RBD"/>
    <property type="match status" value="1"/>
</dbReference>
<evidence type="ECO:0000256" key="5">
    <source>
        <dbReference type="SAM" id="Phobius"/>
    </source>
</evidence>
<dbReference type="GO" id="GO:0044183">
    <property type="term" value="F:protein folding chaperone"/>
    <property type="evidence" value="ECO:0007669"/>
    <property type="project" value="InterPro"/>
</dbReference>